<gene>
    <name evidence="11" type="ORF">DIW82_12390</name>
</gene>
<dbReference type="RefSeq" id="WP_010119301.1">
    <property type="nucleotide sequence ID" value="NZ_DAITTW010000157.1"/>
</dbReference>
<evidence type="ECO:0000256" key="7">
    <source>
        <dbReference type="ARBA" id="ARBA00050021"/>
    </source>
</evidence>
<keyword evidence="3" id="KW-0645">Protease</keyword>
<evidence type="ECO:0000259" key="10">
    <source>
        <dbReference type="PROSITE" id="PS50835"/>
    </source>
</evidence>
<dbReference type="SUPFAM" id="SSF53187">
    <property type="entry name" value="Zn-dependent exopeptidases"/>
    <property type="match status" value="1"/>
</dbReference>
<dbReference type="Pfam" id="PF00883">
    <property type="entry name" value="Peptidase_M17"/>
    <property type="match status" value="1"/>
</dbReference>
<dbReference type="GO" id="GO:0030145">
    <property type="term" value="F:manganese ion binding"/>
    <property type="evidence" value="ECO:0007669"/>
    <property type="project" value="InterPro"/>
</dbReference>
<keyword evidence="2 11" id="KW-0031">Aminopeptidase</keyword>
<evidence type="ECO:0000256" key="8">
    <source>
        <dbReference type="ARBA" id="ARBA00050061"/>
    </source>
</evidence>
<protein>
    <recommendedName>
        <fullName evidence="7">Probable cytosol aminopeptidase</fullName>
    </recommendedName>
    <alternativeName>
        <fullName evidence="8">Leucine aminopeptidase</fullName>
    </alternativeName>
    <alternativeName>
        <fullName evidence="5">Leucyl aminopeptidase</fullName>
    </alternativeName>
</protein>
<dbReference type="EMBL" id="DQID01000315">
    <property type="protein sequence ID" value="HCT15543.1"/>
    <property type="molecule type" value="Genomic_DNA"/>
</dbReference>
<evidence type="ECO:0000256" key="5">
    <source>
        <dbReference type="ARBA" id="ARBA00033172"/>
    </source>
</evidence>
<dbReference type="PROSITE" id="PS50835">
    <property type="entry name" value="IG_LIKE"/>
    <property type="match status" value="1"/>
</dbReference>
<evidence type="ECO:0000256" key="1">
    <source>
        <dbReference type="ARBA" id="ARBA00009528"/>
    </source>
</evidence>
<dbReference type="GO" id="GO:0005737">
    <property type="term" value="C:cytoplasm"/>
    <property type="evidence" value="ECO:0007669"/>
    <property type="project" value="InterPro"/>
</dbReference>
<comment type="caution">
    <text evidence="11">The sequence shown here is derived from an EMBL/GenBank/DDBJ whole genome shotgun (WGS) entry which is preliminary data.</text>
</comment>
<dbReference type="InterPro" id="IPR007110">
    <property type="entry name" value="Ig-like_dom"/>
</dbReference>
<dbReference type="PANTHER" id="PTHR11963">
    <property type="entry name" value="LEUCINE AMINOPEPTIDASE-RELATED"/>
    <property type="match status" value="1"/>
</dbReference>
<evidence type="ECO:0000256" key="4">
    <source>
        <dbReference type="ARBA" id="ARBA00022801"/>
    </source>
</evidence>
<comment type="function">
    <text evidence="6">Presumably involved in the processing and regular turnover of intracellular proteins. Catalyzes the removal of unsubstituted N-terminal amino acids from various peptides.</text>
</comment>
<dbReference type="STRING" id="863239.GCA_000213935_02261"/>
<dbReference type="AlphaFoldDB" id="A0A3D4T200"/>
<evidence type="ECO:0000313" key="11">
    <source>
        <dbReference type="EMBL" id="HCT15543.1"/>
    </source>
</evidence>
<name>A0A3D4T200_9CORY</name>
<sequence>MSDHSDLLTLPQPVPTVTVGGTRTGSEVIDCRIVHPGDAGRTAPAPAAGPAAGPAAEPALTGPVRGADGVWEITVPDHPAPLTDLVDPAEEPHILDDGWLTAGARLARRLSELVAVHPVRAKRHLVQVAVPADTARRSLRGLVTGLCLGGHVLDVAGARRTGRHPVLQAVHIDISATTLGEGEVRKAVRTGTVLGAATACARDLGAVPASAATPAWWRRTAKAVLGDLPGTRAKLHGAGWLQRKGFTGLLSAAAGEAADRETPLGEGEAALLELVWDPDAAGGELTDARPDTVLVGGATVPAAVRALAELGASRKVVGLVPVTGPSTAAVEVRPGRPDEFVRHINGLVTRVNVRGNPARRAEVTQRLPLADTVAWAVHRYRPTQVITVGPLSAATRVALGDRTGAVVTGDPALARRLALRGAKVGERWWPLPAPDHLDAAVTAPDADLLLVPPGPDVVTGALYLRRFAAGTGFIHLDTTGPALSCRTAGECDEGITGFGARTLVEWLRN</sequence>
<dbReference type="InterPro" id="IPR000819">
    <property type="entry name" value="Peptidase_M17_C"/>
</dbReference>
<dbReference type="Proteomes" id="UP000261739">
    <property type="component" value="Unassembled WGS sequence"/>
</dbReference>
<evidence type="ECO:0000256" key="6">
    <source>
        <dbReference type="ARBA" id="ARBA00049972"/>
    </source>
</evidence>
<organism evidence="11 12">
    <name type="scientific">Corynebacterium nuruki</name>
    <dbReference type="NCBI Taxonomy" id="1032851"/>
    <lineage>
        <taxon>Bacteria</taxon>
        <taxon>Bacillati</taxon>
        <taxon>Actinomycetota</taxon>
        <taxon>Actinomycetes</taxon>
        <taxon>Mycobacteriales</taxon>
        <taxon>Corynebacteriaceae</taxon>
        <taxon>Corynebacterium</taxon>
    </lineage>
</organism>
<dbReference type="GO" id="GO:0006508">
    <property type="term" value="P:proteolysis"/>
    <property type="evidence" value="ECO:0007669"/>
    <property type="project" value="UniProtKB-KW"/>
</dbReference>
<feature type="region of interest" description="Disordered" evidence="9">
    <location>
        <begin position="36"/>
        <end position="56"/>
    </location>
</feature>
<dbReference type="PANTHER" id="PTHR11963:SF23">
    <property type="entry name" value="CYTOSOL AMINOPEPTIDASE"/>
    <property type="match status" value="1"/>
</dbReference>
<dbReference type="InterPro" id="IPR011356">
    <property type="entry name" value="Leucine_aapep/pepB"/>
</dbReference>
<feature type="region of interest" description="Disordered" evidence="9">
    <location>
        <begin position="1"/>
        <end position="22"/>
    </location>
</feature>
<evidence type="ECO:0000256" key="2">
    <source>
        <dbReference type="ARBA" id="ARBA00022438"/>
    </source>
</evidence>
<feature type="compositionally biased region" description="Low complexity" evidence="9">
    <location>
        <begin position="7"/>
        <end position="22"/>
    </location>
</feature>
<accession>A0A3D4T200</accession>
<dbReference type="GO" id="GO:0070006">
    <property type="term" value="F:metalloaminopeptidase activity"/>
    <property type="evidence" value="ECO:0007669"/>
    <property type="project" value="InterPro"/>
</dbReference>
<reference evidence="11 12" key="1">
    <citation type="journal article" date="2018" name="Nat. Biotechnol.">
        <title>A standardized bacterial taxonomy based on genome phylogeny substantially revises the tree of life.</title>
        <authorList>
            <person name="Parks D.H."/>
            <person name="Chuvochina M."/>
            <person name="Waite D.W."/>
            <person name="Rinke C."/>
            <person name="Skarshewski A."/>
            <person name="Chaumeil P.A."/>
            <person name="Hugenholtz P."/>
        </authorList>
    </citation>
    <scope>NUCLEOTIDE SEQUENCE [LARGE SCALE GENOMIC DNA]</scope>
    <source>
        <strain evidence="11">UBA11247</strain>
    </source>
</reference>
<evidence type="ECO:0000313" key="12">
    <source>
        <dbReference type="Proteomes" id="UP000261739"/>
    </source>
</evidence>
<feature type="domain" description="Ig-like" evidence="10">
    <location>
        <begin position="455"/>
        <end position="509"/>
    </location>
</feature>
<comment type="similarity">
    <text evidence="1">Belongs to the peptidase M17 family.</text>
</comment>
<proteinExistence type="inferred from homology"/>
<evidence type="ECO:0000256" key="9">
    <source>
        <dbReference type="SAM" id="MobiDB-lite"/>
    </source>
</evidence>
<dbReference type="Gene3D" id="3.40.630.10">
    <property type="entry name" value="Zn peptidases"/>
    <property type="match status" value="1"/>
</dbReference>
<evidence type="ECO:0000256" key="3">
    <source>
        <dbReference type="ARBA" id="ARBA00022670"/>
    </source>
</evidence>
<keyword evidence="4" id="KW-0378">Hydrolase</keyword>